<comment type="caution">
    <text evidence="2">The sequence shown here is derived from an EMBL/GenBank/DDBJ whole genome shotgun (WGS) entry which is preliminary data.</text>
</comment>
<dbReference type="OrthoDB" id="5801582at2"/>
<dbReference type="InterPro" id="IPR008769">
    <property type="entry name" value="PhaF_PhaI"/>
</dbReference>
<dbReference type="Pfam" id="PF05597">
    <property type="entry name" value="Phasin"/>
    <property type="match status" value="1"/>
</dbReference>
<feature type="compositionally biased region" description="Low complexity" evidence="1">
    <location>
        <begin position="145"/>
        <end position="168"/>
    </location>
</feature>
<dbReference type="NCBIfam" id="TIGR01837">
    <property type="entry name" value="PHA_granule_1"/>
    <property type="match status" value="1"/>
</dbReference>
<dbReference type="PATRIC" id="fig|344882.3.peg.2239"/>
<feature type="region of interest" description="Disordered" evidence="1">
    <location>
        <begin position="145"/>
        <end position="218"/>
    </location>
</feature>
<organism evidence="2 3">
    <name type="scientific">Pseudoxanthomonas dokdonensis</name>
    <dbReference type="NCBI Taxonomy" id="344882"/>
    <lineage>
        <taxon>Bacteria</taxon>
        <taxon>Pseudomonadati</taxon>
        <taxon>Pseudomonadota</taxon>
        <taxon>Gammaproteobacteria</taxon>
        <taxon>Lysobacterales</taxon>
        <taxon>Lysobacteraceae</taxon>
        <taxon>Pseudoxanthomonas</taxon>
    </lineage>
</organism>
<gene>
    <name evidence="2" type="ORF">ABB29_04510</name>
</gene>
<feature type="compositionally biased region" description="Low complexity" evidence="1">
    <location>
        <begin position="202"/>
        <end position="218"/>
    </location>
</feature>
<keyword evidence="3" id="KW-1185">Reference proteome</keyword>
<dbReference type="Proteomes" id="UP000052052">
    <property type="component" value="Unassembled WGS sequence"/>
</dbReference>
<dbReference type="STRING" id="344882.ABB29_04510"/>
<dbReference type="AlphaFoldDB" id="A0A0R0CYA1"/>
<feature type="compositionally biased region" description="Basic residues" evidence="1">
    <location>
        <begin position="169"/>
        <end position="179"/>
    </location>
</feature>
<name>A0A0R0CYA1_9GAMM</name>
<dbReference type="RefSeq" id="WP_057657416.1">
    <property type="nucleotide sequence ID" value="NZ_LDJL01000004.1"/>
</dbReference>
<evidence type="ECO:0000313" key="2">
    <source>
        <dbReference type="EMBL" id="KRG71086.1"/>
    </source>
</evidence>
<reference evidence="2 3" key="1">
    <citation type="submission" date="2015-05" db="EMBL/GenBank/DDBJ databases">
        <title>Genome sequencing and analysis of members of genus Stenotrophomonas.</title>
        <authorList>
            <person name="Patil P.P."/>
            <person name="Midha S."/>
            <person name="Patil P.B."/>
        </authorList>
    </citation>
    <scope>NUCLEOTIDE SEQUENCE [LARGE SCALE GENOMIC DNA]</scope>
    <source>
        <strain evidence="2 3">DSM 21858</strain>
    </source>
</reference>
<dbReference type="PANTHER" id="PTHR38664">
    <property type="entry name" value="SLR0058 PROTEIN"/>
    <property type="match status" value="1"/>
</dbReference>
<dbReference type="EMBL" id="LDJL01000004">
    <property type="protein sequence ID" value="KRG71086.1"/>
    <property type="molecule type" value="Genomic_DNA"/>
</dbReference>
<sequence>MATVKKPRKPASSDSENFQQQAEHLSRSLGESAQQVWLAGVGAFARAQAEGSKLFETLAREGAELEQSTRRTTQQKVEAVREAVEASVGQARDRASDTWGRLEKVFEQRVQQALRRLDVPGREDMASLIERVDELNAQLRELNPVRASATTTSGRARRATATPAAAARKAPRSAVKRATVKTATAKPANSPARKSVKKVAARKPASGAPRGRGRSPGQ</sequence>
<feature type="region of interest" description="Disordered" evidence="1">
    <location>
        <begin position="1"/>
        <end position="27"/>
    </location>
</feature>
<accession>A0A0R0CYA1</accession>
<evidence type="ECO:0000256" key="1">
    <source>
        <dbReference type="SAM" id="MobiDB-lite"/>
    </source>
</evidence>
<feature type="compositionally biased region" description="Low complexity" evidence="1">
    <location>
        <begin position="180"/>
        <end position="193"/>
    </location>
</feature>
<evidence type="ECO:0008006" key="4">
    <source>
        <dbReference type="Google" id="ProtNLM"/>
    </source>
</evidence>
<protein>
    <recommendedName>
        <fullName evidence="4">Poly(Hydroxyalcanoate) granule associated protein</fullName>
    </recommendedName>
</protein>
<proteinExistence type="predicted"/>
<feature type="compositionally biased region" description="Polar residues" evidence="1">
    <location>
        <begin position="12"/>
        <end position="27"/>
    </location>
</feature>
<evidence type="ECO:0000313" key="3">
    <source>
        <dbReference type="Proteomes" id="UP000052052"/>
    </source>
</evidence>
<dbReference type="PANTHER" id="PTHR38664:SF1">
    <property type="entry name" value="SLR0058 PROTEIN"/>
    <property type="match status" value="1"/>
</dbReference>